<reference evidence="4" key="1">
    <citation type="submission" date="2020-08" db="EMBL/GenBank/DDBJ databases">
        <title>Plant Genome Project.</title>
        <authorList>
            <person name="Zhang R.-G."/>
        </authorList>
    </citation>
    <scope>NUCLEOTIDE SEQUENCE</scope>
    <source>
        <strain evidence="4">WSP0</strain>
        <tissue evidence="4">Leaf</tissue>
    </source>
</reference>
<protein>
    <recommendedName>
        <fullName evidence="2">Protein FAR1-RELATED SEQUENCE</fullName>
    </recommendedName>
</protein>
<dbReference type="InterPro" id="IPR007527">
    <property type="entry name" value="Znf_SWIM"/>
</dbReference>
<dbReference type="EMBL" id="JACTNZ010000009">
    <property type="protein sequence ID" value="KAG5531087.1"/>
    <property type="molecule type" value="Genomic_DNA"/>
</dbReference>
<evidence type="ECO:0000313" key="5">
    <source>
        <dbReference type="Proteomes" id="UP000823749"/>
    </source>
</evidence>
<gene>
    <name evidence="4" type="ORF">RHGRI_025897</name>
</gene>
<organism evidence="4 5">
    <name type="scientific">Rhododendron griersonianum</name>
    <dbReference type="NCBI Taxonomy" id="479676"/>
    <lineage>
        <taxon>Eukaryota</taxon>
        <taxon>Viridiplantae</taxon>
        <taxon>Streptophyta</taxon>
        <taxon>Embryophyta</taxon>
        <taxon>Tracheophyta</taxon>
        <taxon>Spermatophyta</taxon>
        <taxon>Magnoliopsida</taxon>
        <taxon>eudicotyledons</taxon>
        <taxon>Gunneridae</taxon>
        <taxon>Pentapetalae</taxon>
        <taxon>asterids</taxon>
        <taxon>Ericales</taxon>
        <taxon>Ericaceae</taxon>
        <taxon>Ericoideae</taxon>
        <taxon>Rhodoreae</taxon>
        <taxon>Rhododendron</taxon>
    </lineage>
</organism>
<evidence type="ECO:0000256" key="1">
    <source>
        <dbReference type="PROSITE-ProRule" id="PRU00325"/>
    </source>
</evidence>
<dbReference type="GO" id="GO:0006355">
    <property type="term" value="P:regulation of DNA-templated transcription"/>
    <property type="evidence" value="ECO:0007669"/>
    <property type="project" value="UniProtKB-UniRule"/>
</dbReference>
<keyword evidence="2" id="KW-0539">Nucleus</keyword>
<keyword evidence="2" id="KW-0862">Zinc</keyword>
<dbReference type="PROSITE" id="PS50966">
    <property type="entry name" value="ZF_SWIM"/>
    <property type="match status" value="1"/>
</dbReference>
<dbReference type="InterPro" id="IPR031052">
    <property type="entry name" value="FHY3/FAR1"/>
</dbReference>
<comment type="subcellular location">
    <subcellularLocation>
        <location evidence="2">Nucleus</location>
    </subcellularLocation>
</comment>
<comment type="caution">
    <text evidence="4">The sequence shown here is derived from an EMBL/GenBank/DDBJ whole genome shotgun (WGS) entry which is preliminary data.</text>
</comment>
<evidence type="ECO:0000256" key="2">
    <source>
        <dbReference type="RuleBase" id="RU367018"/>
    </source>
</evidence>
<dbReference type="GO" id="GO:0005634">
    <property type="term" value="C:nucleus"/>
    <property type="evidence" value="ECO:0007669"/>
    <property type="project" value="UniProtKB-SubCell"/>
</dbReference>
<keyword evidence="1 2" id="KW-0863">Zinc-finger</keyword>
<dbReference type="Pfam" id="PF04434">
    <property type="entry name" value="SWIM"/>
    <property type="match status" value="1"/>
</dbReference>
<dbReference type="PANTHER" id="PTHR31669:SF283">
    <property type="entry name" value="PROTEIN FAR1-RELATED SEQUENCE"/>
    <property type="match status" value="1"/>
</dbReference>
<keyword evidence="2" id="KW-0479">Metal-binding</keyword>
<proteinExistence type="inferred from homology"/>
<keyword evidence="5" id="KW-1185">Reference proteome</keyword>
<evidence type="ECO:0000313" key="4">
    <source>
        <dbReference type="EMBL" id="KAG5531087.1"/>
    </source>
</evidence>
<name>A0AAV6IQR4_9ERIC</name>
<feature type="domain" description="SWIM-type" evidence="3">
    <location>
        <begin position="110"/>
        <end position="146"/>
    </location>
</feature>
<dbReference type="Proteomes" id="UP000823749">
    <property type="component" value="Chromosome 9"/>
</dbReference>
<evidence type="ECO:0000259" key="3">
    <source>
        <dbReference type="PROSITE" id="PS50966"/>
    </source>
</evidence>
<dbReference type="AlphaFoldDB" id="A0AAV6IQR4"/>
<dbReference type="PANTHER" id="PTHR31669">
    <property type="entry name" value="PROTEIN FAR1-RELATED SEQUENCE 10-RELATED"/>
    <property type="match status" value="1"/>
</dbReference>
<accession>A0AAV6IQR4</accession>
<comment type="function">
    <text evidence="2">Putative transcription activator involved in regulating light control of development.</text>
</comment>
<dbReference type="GO" id="GO:0008270">
    <property type="term" value="F:zinc ion binding"/>
    <property type="evidence" value="ECO:0007669"/>
    <property type="project" value="UniProtKB-UniRule"/>
</dbReference>
<sequence length="332" mass="38381">MNAYFDGYIHSKTTLKQFVEQYENALANKVESENEEDGKSWRSFIPLITKSGLEKQFQSVYTNEKVREFHEEFVGRLECSCSKKNESVSEYEVKEWITYGEEEKRIQVPFIVDFNAETNEAHCNCRLFEYRGMICRHQLTVWSQMGVERVPDKYVVADLAEDSQEKYDKVMARLLELKGELIESSIVCGSNVISSTPNNSFSIGDGVLPSKESTNILDPVTLRRKGRLPSKRKVGVVEKIGKKKKETKKKTLSNEKAKVSTQERLEHNNCFFQEIGTQESVVNVNVRIFLYFPLNFLRFCFQVKIIVNFHFYCWPESAKLYGAINVAKHDAP</sequence>
<comment type="similarity">
    <text evidence="2">Belongs to the FHY3/FAR1 family.</text>
</comment>